<reference evidence="1 2" key="1">
    <citation type="submission" date="2024-01" db="EMBL/GenBank/DDBJ databases">
        <title>The genome of the rayed Mediterranean limpet Patella caerulea (Linnaeus, 1758).</title>
        <authorList>
            <person name="Anh-Thu Weber A."/>
            <person name="Halstead-Nussloch G."/>
        </authorList>
    </citation>
    <scope>NUCLEOTIDE SEQUENCE [LARGE SCALE GENOMIC DNA]</scope>
    <source>
        <strain evidence="1">AATW-2023a</strain>
        <tissue evidence="1">Whole specimen</tissue>
    </source>
</reference>
<sequence length="155" mass="17273">MEKDSLIRTLEKEKLELEDIVCELKKKNPVVETKKDGITYSVNTRMKVFDFVVNEVPTENVSNLMTKIAERSGDTLSDIPNRTTVDQMARELGIIADLQSSEVAKKTKNITLGFDATTQEGIHINSINITTKGETHVIAVDELPGGTTDDYHNHV</sequence>
<organism evidence="1 2">
    <name type="scientific">Patella caerulea</name>
    <name type="common">Rayed Mediterranean limpet</name>
    <dbReference type="NCBI Taxonomy" id="87958"/>
    <lineage>
        <taxon>Eukaryota</taxon>
        <taxon>Metazoa</taxon>
        <taxon>Spiralia</taxon>
        <taxon>Lophotrochozoa</taxon>
        <taxon>Mollusca</taxon>
        <taxon>Gastropoda</taxon>
        <taxon>Patellogastropoda</taxon>
        <taxon>Patelloidea</taxon>
        <taxon>Patellidae</taxon>
        <taxon>Patella</taxon>
    </lineage>
</organism>
<keyword evidence="2" id="KW-1185">Reference proteome</keyword>
<accession>A0AAN8G7Y5</accession>
<proteinExistence type="predicted"/>
<name>A0AAN8G7Y5_PATCE</name>
<dbReference type="EMBL" id="JAZGQO010000018">
    <property type="protein sequence ID" value="KAK6167398.1"/>
    <property type="molecule type" value="Genomic_DNA"/>
</dbReference>
<gene>
    <name evidence="1" type="ORF">SNE40_021434</name>
</gene>
<dbReference type="AlphaFoldDB" id="A0AAN8G7Y5"/>
<dbReference type="Proteomes" id="UP001347796">
    <property type="component" value="Unassembled WGS sequence"/>
</dbReference>
<evidence type="ECO:0000313" key="2">
    <source>
        <dbReference type="Proteomes" id="UP001347796"/>
    </source>
</evidence>
<comment type="caution">
    <text evidence="1">The sequence shown here is derived from an EMBL/GenBank/DDBJ whole genome shotgun (WGS) entry which is preliminary data.</text>
</comment>
<evidence type="ECO:0000313" key="1">
    <source>
        <dbReference type="EMBL" id="KAK6167398.1"/>
    </source>
</evidence>
<protein>
    <submittedName>
        <fullName evidence="1">Uncharacterized protein</fullName>
    </submittedName>
</protein>